<dbReference type="Gene3D" id="3.60.10.10">
    <property type="entry name" value="Endonuclease/exonuclease/phosphatase"/>
    <property type="match status" value="1"/>
</dbReference>
<evidence type="ECO:0000313" key="2">
    <source>
        <dbReference type="EMBL" id="KAF7282599.1"/>
    </source>
</evidence>
<organism evidence="2 3">
    <name type="scientific">Rhynchophorus ferrugineus</name>
    <name type="common">Red palm weevil</name>
    <name type="synonym">Curculio ferrugineus</name>
    <dbReference type="NCBI Taxonomy" id="354439"/>
    <lineage>
        <taxon>Eukaryota</taxon>
        <taxon>Metazoa</taxon>
        <taxon>Ecdysozoa</taxon>
        <taxon>Arthropoda</taxon>
        <taxon>Hexapoda</taxon>
        <taxon>Insecta</taxon>
        <taxon>Pterygota</taxon>
        <taxon>Neoptera</taxon>
        <taxon>Endopterygota</taxon>
        <taxon>Coleoptera</taxon>
        <taxon>Polyphaga</taxon>
        <taxon>Cucujiformia</taxon>
        <taxon>Curculionidae</taxon>
        <taxon>Dryophthorinae</taxon>
        <taxon>Rhynchophorus</taxon>
    </lineage>
</organism>
<dbReference type="AlphaFoldDB" id="A0A834MLE0"/>
<protein>
    <recommendedName>
        <fullName evidence="1">Endonuclease/exonuclease/phosphatase domain-containing protein</fullName>
    </recommendedName>
</protein>
<dbReference type="EMBL" id="JAACXV010000164">
    <property type="protein sequence ID" value="KAF7282599.1"/>
    <property type="molecule type" value="Genomic_DNA"/>
</dbReference>
<proteinExistence type="predicted"/>
<dbReference type="Pfam" id="PF03372">
    <property type="entry name" value="Exo_endo_phos"/>
    <property type="match status" value="1"/>
</dbReference>
<evidence type="ECO:0000259" key="1">
    <source>
        <dbReference type="Pfam" id="PF03372"/>
    </source>
</evidence>
<evidence type="ECO:0000313" key="3">
    <source>
        <dbReference type="Proteomes" id="UP000625711"/>
    </source>
</evidence>
<dbReference type="SUPFAM" id="SSF56219">
    <property type="entry name" value="DNase I-like"/>
    <property type="match status" value="1"/>
</dbReference>
<reference evidence="2" key="1">
    <citation type="submission" date="2020-08" db="EMBL/GenBank/DDBJ databases">
        <title>Genome sequencing and assembly of the red palm weevil Rhynchophorus ferrugineus.</title>
        <authorList>
            <person name="Dias G.B."/>
            <person name="Bergman C.M."/>
            <person name="Manee M."/>
        </authorList>
    </citation>
    <scope>NUCLEOTIDE SEQUENCE</scope>
    <source>
        <strain evidence="2">AA-2017</strain>
        <tissue evidence="2">Whole larva</tissue>
    </source>
</reference>
<accession>A0A834MLE0</accession>
<name>A0A834MLE0_RHYFE</name>
<dbReference type="InterPro" id="IPR036691">
    <property type="entry name" value="Endo/exonu/phosph_ase_sf"/>
</dbReference>
<dbReference type="GO" id="GO:0003824">
    <property type="term" value="F:catalytic activity"/>
    <property type="evidence" value="ECO:0007669"/>
    <property type="project" value="InterPro"/>
</dbReference>
<dbReference type="InterPro" id="IPR005135">
    <property type="entry name" value="Endo/exonuclease/phosphatase"/>
</dbReference>
<sequence>MAVPKSLILMTWNANSLRGKQAELEDVMTFYHVDIVLIQETFLKPSHRLSFEHFFVYRNDRTPGRGGGTAILVRKGVKHELLPSLSVNNFETTSIKIDIQERPFVITSLKISENNRWRLQRPPPHLGVFQSEFRR</sequence>
<gene>
    <name evidence="2" type="ORF">GWI33_002318</name>
</gene>
<dbReference type="OrthoDB" id="410155at2759"/>
<dbReference type="Proteomes" id="UP000625711">
    <property type="component" value="Unassembled WGS sequence"/>
</dbReference>
<keyword evidence="3" id="KW-1185">Reference proteome</keyword>
<feature type="domain" description="Endonuclease/exonuclease/phosphatase" evidence="1">
    <location>
        <begin position="10"/>
        <end position="114"/>
    </location>
</feature>
<comment type="caution">
    <text evidence="2">The sequence shown here is derived from an EMBL/GenBank/DDBJ whole genome shotgun (WGS) entry which is preliminary data.</text>
</comment>